<proteinExistence type="predicted"/>
<name>A0A2N1NUL2_9GLOM</name>
<gene>
    <name evidence="1" type="ORF">RhiirC2_771285</name>
</gene>
<comment type="caution">
    <text evidence="1">The sequence shown here is derived from an EMBL/GenBank/DDBJ whole genome shotgun (WGS) entry which is preliminary data.</text>
</comment>
<dbReference type="OrthoDB" id="10324838at2759"/>
<accession>A0A2N1NUL2</accession>
<dbReference type="EMBL" id="LLXL01000126">
    <property type="protein sequence ID" value="PKK77481.1"/>
    <property type="molecule type" value="Genomic_DNA"/>
</dbReference>
<reference evidence="1 2" key="1">
    <citation type="submission" date="2016-04" db="EMBL/GenBank/DDBJ databases">
        <title>Genome analyses suggest a sexual origin of heterokaryosis in a supposedly ancient asexual fungus.</title>
        <authorList>
            <person name="Ropars J."/>
            <person name="Sedzielewska K."/>
            <person name="Noel J."/>
            <person name="Charron P."/>
            <person name="Farinelli L."/>
            <person name="Marton T."/>
            <person name="Kruger M."/>
            <person name="Pelin A."/>
            <person name="Brachmann A."/>
            <person name="Corradi N."/>
        </authorList>
    </citation>
    <scope>NUCLEOTIDE SEQUENCE [LARGE SCALE GENOMIC DNA]</scope>
    <source>
        <strain evidence="1 2">C2</strain>
    </source>
</reference>
<evidence type="ECO:0000313" key="1">
    <source>
        <dbReference type="EMBL" id="PKK77481.1"/>
    </source>
</evidence>
<dbReference type="AlphaFoldDB" id="A0A2N1NUL2"/>
<dbReference type="VEuPathDB" id="FungiDB:FUN_010631"/>
<dbReference type="Proteomes" id="UP000233469">
    <property type="component" value="Unassembled WGS sequence"/>
</dbReference>
<evidence type="ECO:0000313" key="2">
    <source>
        <dbReference type="Proteomes" id="UP000233469"/>
    </source>
</evidence>
<sequence>MFDINWDENEKMLEHNPWLELAVKVTCPALGASIGGSGGAYLGNIVSTVLTEKFMKDKHQNTLKKQEKLITGSESSLLYRTCGGLAIDAIEEVQLWNHGSRLEEIEKILGLKHKIIEWNSSFVTRFNGYENIWRREGEEHTSGNNIENLNTIGISMEEDISSLIREIDLLKRRDTQLENP</sequence>
<dbReference type="VEuPathDB" id="FungiDB:RhiirFUN_015925"/>
<organism evidence="1 2">
    <name type="scientific">Rhizophagus irregularis</name>
    <dbReference type="NCBI Taxonomy" id="588596"/>
    <lineage>
        <taxon>Eukaryota</taxon>
        <taxon>Fungi</taxon>
        <taxon>Fungi incertae sedis</taxon>
        <taxon>Mucoromycota</taxon>
        <taxon>Glomeromycotina</taxon>
        <taxon>Glomeromycetes</taxon>
        <taxon>Glomerales</taxon>
        <taxon>Glomeraceae</taxon>
        <taxon>Rhizophagus</taxon>
    </lineage>
</organism>
<reference evidence="1 2" key="2">
    <citation type="submission" date="2017-10" db="EMBL/GenBank/DDBJ databases">
        <title>Extensive intraspecific genome diversity in a model arbuscular mycorrhizal fungus.</title>
        <authorList>
            <person name="Chen E.C.H."/>
            <person name="Morin E."/>
            <person name="Baudet D."/>
            <person name="Noel J."/>
            <person name="Ndikumana S."/>
            <person name="Charron P."/>
            <person name="St-Onge C."/>
            <person name="Giorgi J."/>
            <person name="Grigoriev I.V."/>
            <person name="Roux C."/>
            <person name="Martin F.M."/>
            <person name="Corradi N."/>
        </authorList>
    </citation>
    <scope>NUCLEOTIDE SEQUENCE [LARGE SCALE GENOMIC DNA]</scope>
    <source>
        <strain evidence="1 2">C2</strain>
    </source>
</reference>
<protein>
    <submittedName>
        <fullName evidence="1">Uncharacterized protein</fullName>
    </submittedName>
</protein>